<proteinExistence type="inferred from homology"/>
<dbReference type="FunFam" id="3.30.300.30:FF:000007">
    <property type="entry name" value="4-coumarate--CoA ligase 2"/>
    <property type="match status" value="1"/>
</dbReference>
<evidence type="ECO:0000256" key="10">
    <source>
        <dbReference type="ARBA" id="ARBA00023223"/>
    </source>
</evidence>
<keyword evidence="7" id="KW-0560">Oxidoreductase</keyword>
<comment type="catalytic activity">
    <reaction evidence="12">
        <text>firefly D-luciferin + ATP + O2 = firefly oxyluciferin + hnu + AMP + CO2 + diphosphate</text>
        <dbReference type="Rhea" id="RHEA:10732"/>
        <dbReference type="ChEBI" id="CHEBI:15379"/>
        <dbReference type="ChEBI" id="CHEBI:16526"/>
        <dbReference type="ChEBI" id="CHEBI:16792"/>
        <dbReference type="ChEBI" id="CHEBI:30212"/>
        <dbReference type="ChEBI" id="CHEBI:30616"/>
        <dbReference type="ChEBI" id="CHEBI:33019"/>
        <dbReference type="ChEBI" id="CHEBI:58038"/>
        <dbReference type="ChEBI" id="CHEBI:456215"/>
        <dbReference type="EC" id="1.13.12.7"/>
    </reaction>
</comment>
<keyword evidence="9" id="KW-0576">Peroxisome</keyword>
<evidence type="ECO:0000256" key="3">
    <source>
        <dbReference type="ARBA" id="ARBA00012532"/>
    </source>
</evidence>
<dbReference type="Gene3D" id="3.30.300.30">
    <property type="match status" value="1"/>
</dbReference>
<feature type="domain" description="AMP-dependent synthetase/ligase" evidence="13">
    <location>
        <begin position="57"/>
        <end position="426"/>
    </location>
</feature>
<evidence type="ECO:0000256" key="8">
    <source>
        <dbReference type="ARBA" id="ARBA00023033"/>
    </source>
</evidence>
<name>A0A2H1V6K9_SPOFR</name>
<dbReference type="Pfam" id="PF00501">
    <property type="entry name" value="AMP-binding"/>
    <property type="match status" value="1"/>
</dbReference>
<dbReference type="SUPFAM" id="SSF56801">
    <property type="entry name" value="Acetyl-CoA synthetase-like"/>
    <property type="match status" value="1"/>
</dbReference>
<dbReference type="EMBL" id="ODYU01000947">
    <property type="protein sequence ID" value="SOQ36468.1"/>
    <property type="molecule type" value="Genomic_DNA"/>
</dbReference>
<evidence type="ECO:0000256" key="2">
    <source>
        <dbReference type="ARBA" id="ARBA00006432"/>
    </source>
</evidence>
<feature type="domain" description="AMP-binding enzyme C-terminal" evidence="14">
    <location>
        <begin position="477"/>
        <end position="552"/>
    </location>
</feature>
<gene>
    <name evidence="15" type="ORF">SFRICE_004155</name>
</gene>
<dbReference type="GO" id="GO:0005524">
    <property type="term" value="F:ATP binding"/>
    <property type="evidence" value="ECO:0007669"/>
    <property type="project" value="UniProtKB-KW"/>
</dbReference>
<reference evidence="15" key="1">
    <citation type="submission" date="2016-07" db="EMBL/GenBank/DDBJ databases">
        <authorList>
            <person name="Bretaudeau A."/>
        </authorList>
    </citation>
    <scope>NUCLEOTIDE SEQUENCE</scope>
    <source>
        <strain evidence="15">Rice</strain>
        <tissue evidence="15">Whole body</tissue>
    </source>
</reference>
<dbReference type="Gene3D" id="3.40.50.12780">
    <property type="entry name" value="N-terminal domain of ligase-like"/>
    <property type="match status" value="1"/>
</dbReference>
<dbReference type="Pfam" id="PF13193">
    <property type="entry name" value="AMP-binding_C"/>
    <property type="match status" value="1"/>
</dbReference>
<sequence>MSTVIFRFRPHFNRFNRLSACVRDKSAWTSEKILTSTLKEVDIPNLTVDQYMFMNLDKWATKTAVICGHTNRQYTYEEVYKKSRIFAANLRRKFKIKDGDTVAILMPNAPEYPIITFGVLAAGGVVTTMNPVYTAYEIQRQILLSETTLIITNEDLVPTVKEALKLAEKDFPIISLNIKSNPEGTASFKELVEDDHLDTSILKEVNRQYDDVAFLPYSSGTTGLPKGVQLTNRNIIANCEQQNTDYRQYEYTTESHQDCSLVVLPMFHCYALSICMLHKMSVGLKLVTLPKFQPDMFLNSLLAHRFDLLYLAPPLVMFVGSYPQMTAKHLEKVRAVTSGAAPLPSADIQRLFEKAEREIQFCQGYGLTETSPLISLTPFGQKTYEDVGYLLPNMACRIVDEKMNNLGPGQVGELVVKGPNVMKGYLKNPKANSEVFVEGDWFRTGDLAKINEDGLITIADRLKELIKVKGYQVPPAELENVLKEHPAVLDAAVVGVPDQATGERPRGFVVLKPEAKANDKDIKEFVSKRVAPYKKINEITFLKEIPKNPSGKILRKTLKEQYCK</sequence>
<organism evidence="15">
    <name type="scientific">Spodoptera frugiperda</name>
    <name type="common">Fall armyworm</name>
    <dbReference type="NCBI Taxonomy" id="7108"/>
    <lineage>
        <taxon>Eukaryota</taxon>
        <taxon>Metazoa</taxon>
        <taxon>Ecdysozoa</taxon>
        <taxon>Arthropoda</taxon>
        <taxon>Hexapoda</taxon>
        <taxon>Insecta</taxon>
        <taxon>Pterygota</taxon>
        <taxon>Neoptera</taxon>
        <taxon>Endopterygota</taxon>
        <taxon>Lepidoptera</taxon>
        <taxon>Glossata</taxon>
        <taxon>Ditrysia</taxon>
        <taxon>Noctuoidea</taxon>
        <taxon>Noctuidae</taxon>
        <taxon>Amphipyrinae</taxon>
        <taxon>Spodoptera</taxon>
    </lineage>
</organism>
<evidence type="ECO:0000256" key="4">
    <source>
        <dbReference type="ARBA" id="ARBA00019043"/>
    </source>
</evidence>
<keyword evidence="6" id="KW-0067">ATP-binding</keyword>
<keyword evidence="10" id="KW-0455">Luminescence</keyword>
<dbReference type="AlphaFoldDB" id="A0A2H1V6K9"/>
<keyword evidence="8" id="KW-0503">Monooxygenase</keyword>
<evidence type="ECO:0000259" key="13">
    <source>
        <dbReference type="Pfam" id="PF00501"/>
    </source>
</evidence>
<comment type="similarity">
    <text evidence="2">Belongs to the ATP-dependent AMP-binding enzyme family.</text>
</comment>
<evidence type="ECO:0000256" key="9">
    <source>
        <dbReference type="ARBA" id="ARBA00023140"/>
    </source>
</evidence>
<evidence type="ECO:0000256" key="6">
    <source>
        <dbReference type="ARBA" id="ARBA00022840"/>
    </source>
</evidence>
<dbReference type="GO" id="GO:0004467">
    <property type="term" value="F:long-chain fatty acid-CoA ligase activity"/>
    <property type="evidence" value="ECO:0007669"/>
    <property type="project" value="TreeGrafter"/>
</dbReference>
<dbReference type="CDD" id="cd05911">
    <property type="entry name" value="Firefly_Luc_like"/>
    <property type="match status" value="1"/>
</dbReference>
<evidence type="ECO:0000256" key="5">
    <source>
        <dbReference type="ARBA" id="ARBA00022741"/>
    </source>
</evidence>
<dbReference type="InterPro" id="IPR020845">
    <property type="entry name" value="AMP-binding_CS"/>
</dbReference>
<dbReference type="GO" id="GO:0005777">
    <property type="term" value="C:peroxisome"/>
    <property type="evidence" value="ECO:0007669"/>
    <property type="project" value="UniProtKB-SubCell"/>
</dbReference>
<accession>A0A2H1V6K9</accession>
<dbReference type="InterPro" id="IPR000873">
    <property type="entry name" value="AMP-dep_synth/lig_dom"/>
</dbReference>
<evidence type="ECO:0000256" key="11">
    <source>
        <dbReference type="ARBA" id="ARBA00023262"/>
    </source>
</evidence>
<evidence type="ECO:0000256" key="12">
    <source>
        <dbReference type="ARBA" id="ARBA00048497"/>
    </source>
</evidence>
<dbReference type="GO" id="GO:0004497">
    <property type="term" value="F:monooxygenase activity"/>
    <property type="evidence" value="ECO:0007669"/>
    <property type="project" value="UniProtKB-KW"/>
</dbReference>
<comment type="subcellular location">
    <subcellularLocation>
        <location evidence="1">Peroxisome</location>
    </subcellularLocation>
</comment>
<dbReference type="GO" id="GO:0046949">
    <property type="term" value="P:fatty-acyl-CoA biosynthetic process"/>
    <property type="evidence" value="ECO:0007669"/>
    <property type="project" value="TreeGrafter"/>
</dbReference>
<dbReference type="InterPro" id="IPR045851">
    <property type="entry name" value="AMP-bd_C_sf"/>
</dbReference>
<evidence type="ECO:0000256" key="1">
    <source>
        <dbReference type="ARBA" id="ARBA00004275"/>
    </source>
</evidence>
<dbReference type="PANTHER" id="PTHR24096">
    <property type="entry name" value="LONG-CHAIN-FATTY-ACID--COA LIGASE"/>
    <property type="match status" value="1"/>
</dbReference>
<evidence type="ECO:0000259" key="14">
    <source>
        <dbReference type="Pfam" id="PF13193"/>
    </source>
</evidence>
<dbReference type="PANTHER" id="PTHR24096:SF422">
    <property type="entry name" value="BCDNA.GH02901"/>
    <property type="match status" value="1"/>
</dbReference>
<keyword evidence="11" id="KW-0599">Photoprotein</keyword>
<dbReference type="InterPro" id="IPR025110">
    <property type="entry name" value="AMP-bd_C"/>
</dbReference>
<evidence type="ECO:0000313" key="15">
    <source>
        <dbReference type="EMBL" id="SOQ36468.1"/>
    </source>
</evidence>
<dbReference type="PROSITE" id="PS00455">
    <property type="entry name" value="AMP_BINDING"/>
    <property type="match status" value="1"/>
</dbReference>
<dbReference type="InterPro" id="IPR042099">
    <property type="entry name" value="ANL_N_sf"/>
</dbReference>
<dbReference type="EC" id="1.13.12.7" evidence="3"/>
<keyword evidence="5" id="KW-0547">Nucleotide-binding</keyword>
<evidence type="ECO:0000256" key="7">
    <source>
        <dbReference type="ARBA" id="ARBA00023002"/>
    </source>
</evidence>
<dbReference type="FunFam" id="3.40.50.12780:FF:000003">
    <property type="entry name" value="Long-chain-fatty-acid--CoA ligase FadD"/>
    <property type="match status" value="1"/>
</dbReference>
<dbReference type="GO" id="GO:0008218">
    <property type="term" value="P:bioluminescence"/>
    <property type="evidence" value="ECO:0007669"/>
    <property type="project" value="UniProtKB-KW"/>
</dbReference>
<protein>
    <recommendedName>
        <fullName evidence="4">Luciferin 4-monooxygenase</fullName>
        <ecNumber evidence="3">1.13.12.7</ecNumber>
    </recommendedName>
</protein>